<reference evidence="2 3" key="1">
    <citation type="submission" date="2017-08" db="EMBL/GenBank/DDBJ databases">
        <title>Infants hospitalized years apart are colonized by the same room-sourced microbial strains.</title>
        <authorList>
            <person name="Brooks B."/>
            <person name="Olm M.R."/>
            <person name="Firek B.A."/>
            <person name="Baker R."/>
            <person name="Thomas B.C."/>
            <person name="Morowitz M.J."/>
            <person name="Banfield J.F."/>
        </authorList>
    </citation>
    <scope>NUCLEOTIDE SEQUENCE [LARGE SCALE GENOMIC DNA]</scope>
    <source>
        <strain evidence="2">S2_018_000_R2_104</strain>
    </source>
</reference>
<dbReference type="Gene3D" id="2.60.300.12">
    <property type="entry name" value="HesB-like domain"/>
    <property type="match status" value="1"/>
</dbReference>
<protein>
    <submittedName>
        <fullName evidence="2">Iron-sulfur cluster insertion protein ErpA</fullName>
    </submittedName>
</protein>
<sequence>MSTITLTDGLVKQIKTLREKDGNPRLNLRITVDSGGCQGFEYKFELTETVNADDETFEKDGIAVIIDDISLPYMRGCTIDYVSDLIGAYFKIDNPNAKSACGCGTSFAV</sequence>
<dbReference type="GO" id="GO:0051537">
    <property type="term" value="F:2 iron, 2 sulfur cluster binding"/>
    <property type="evidence" value="ECO:0007669"/>
    <property type="project" value="TreeGrafter"/>
</dbReference>
<dbReference type="AlphaFoldDB" id="A0A2W5A3V6"/>
<gene>
    <name evidence="2" type="ORF">DI626_02715</name>
</gene>
<dbReference type="NCBIfam" id="NF010147">
    <property type="entry name" value="PRK13623.1"/>
    <property type="match status" value="1"/>
</dbReference>
<dbReference type="InterPro" id="IPR000361">
    <property type="entry name" value="ATAP_core_dom"/>
</dbReference>
<name>A0A2W5A3V6_9BACT</name>
<dbReference type="GO" id="GO:0016226">
    <property type="term" value="P:iron-sulfur cluster assembly"/>
    <property type="evidence" value="ECO:0007669"/>
    <property type="project" value="InterPro"/>
</dbReference>
<evidence type="ECO:0000259" key="1">
    <source>
        <dbReference type="Pfam" id="PF01521"/>
    </source>
</evidence>
<dbReference type="GO" id="GO:0005506">
    <property type="term" value="F:iron ion binding"/>
    <property type="evidence" value="ECO:0007669"/>
    <property type="project" value="TreeGrafter"/>
</dbReference>
<accession>A0A2W5A3V6</accession>
<dbReference type="Pfam" id="PF01521">
    <property type="entry name" value="Fe-S_biosyn"/>
    <property type="match status" value="1"/>
</dbReference>
<dbReference type="InterPro" id="IPR035903">
    <property type="entry name" value="HesB-like_dom_sf"/>
</dbReference>
<evidence type="ECO:0000313" key="2">
    <source>
        <dbReference type="EMBL" id="PZO88007.1"/>
    </source>
</evidence>
<dbReference type="SUPFAM" id="SSF89360">
    <property type="entry name" value="HesB-like domain"/>
    <property type="match status" value="1"/>
</dbReference>
<proteinExistence type="predicted"/>
<dbReference type="PROSITE" id="PS01152">
    <property type="entry name" value="HESB"/>
    <property type="match status" value="1"/>
</dbReference>
<feature type="domain" description="Core" evidence="1">
    <location>
        <begin position="3"/>
        <end position="104"/>
    </location>
</feature>
<dbReference type="InterPro" id="IPR016092">
    <property type="entry name" value="ATAP"/>
</dbReference>
<dbReference type="PANTHER" id="PTHR43011">
    <property type="entry name" value="IRON-SULFUR CLUSTER ASSEMBLY 2 HOMOLOG, MITOCHONDRIAL"/>
    <property type="match status" value="1"/>
</dbReference>
<dbReference type="Proteomes" id="UP000249557">
    <property type="component" value="Unassembled WGS sequence"/>
</dbReference>
<dbReference type="EMBL" id="QFNK01000032">
    <property type="protein sequence ID" value="PZO88007.1"/>
    <property type="molecule type" value="Genomic_DNA"/>
</dbReference>
<dbReference type="GO" id="GO:0051539">
    <property type="term" value="F:4 iron, 4 sulfur cluster binding"/>
    <property type="evidence" value="ECO:0007669"/>
    <property type="project" value="TreeGrafter"/>
</dbReference>
<evidence type="ECO:0000313" key="3">
    <source>
        <dbReference type="Proteomes" id="UP000249557"/>
    </source>
</evidence>
<organism evidence="2 3">
    <name type="scientific">Micavibrio aeruginosavorus</name>
    <dbReference type="NCBI Taxonomy" id="349221"/>
    <lineage>
        <taxon>Bacteria</taxon>
        <taxon>Pseudomonadati</taxon>
        <taxon>Bdellovibrionota</taxon>
        <taxon>Bdellovibrionia</taxon>
        <taxon>Bdellovibrionales</taxon>
        <taxon>Pseudobdellovibrionaceae</taxon>
        <taxon>Micavibrio</taxon>
    </lineage>
</organism>
<comment type="caution">
    <text evidence="2">The sequence shown here is derived from an EMBL/GenBank/DDBJ whole genome shotgun (WGS) entry which is preliminary data.</text>
</comment>
<dbReference type="PANTHER" id="PTHR43011:SF1">
    <property type="entry name" value="IRON-SULFUR CLUSTER ASSEMBLY 2 HOMOLOG, MITOCHONDRIAL"/>
    <property type="match status" value="1"/>
</dbReference>
<dbReference type="NCBIfam" id="TIGR00049">
    <property type="entry name" value="iron-sulfur cluster assembly accessory protein"/>
    <property type="match status" value="1"/>
</dbReference>
<dbReference type="InterPro" id="IPR017870">
    <property type="entry name" value="FeS_cluster_insertion_CS"/>
</dbReference>